<evidence type="ECO:0000313" key="3">
    <source>
        <dbReference type="Proteomes" id="UP001287356"/>
    </source>
</evidence>
<comment type="caution">
    <text evidence="2">The sequence shown here is derived from an EMBL/GenBank/DDBJ whole genome shotgun (WGS) entry which is preliminary data.</text>
</comment>
<reference evidence="2" key="1">
    <citation type="journal article" date="2023" name="Mol. Phylogenet. Evol.">
        <title>Genome-scale phylogeny and comparative genomics of the fungal order Sordariales.</title>
        <authorList>
            <person name="Hensen N."/>
            <person name="Bonometti L."/>
            <person name="Westerberg I."/>
            <person name="Brannstrom I.O."/>
            <person name="Guillou S."/>
            <person name="Cros-Aarteil S."/>
            <person name="Calhoun S."/>
            <person name="Haridas S."/>
            <person name="Kuo A."/>
            <person name="Mondo S."/>
            <person name="Pangilinan J."/>
            <person name="Riley R."/>
            <person name="LaButti K."/>
            <person name="Andreopoulos B."/>
            <person name="Lipzen A."/>
            <person name="Chen C."/>
            <person name="Yan M."/>
            <person name="Daum C."/>
            <person name="Ng V."/>
            <person name="Clum A."/>
            <person name="Steindorff A."/>
            <person name="Ohm R.A."/>
            <person name="Martin F."/>
            <person name="Silar P."/>
            <person name="Natvig D.O."/>
            <person name="Lalanne C."/>
            <person name="Gautier V."/>
            <person name="Ament-Velasquez S.L."/>
            <person name="Kruys A."/>
            <person name="Hutchinson M.I."/>
            <person name="Powell A.J."/>
            <person name="Barry K."/>
            <person name="Miller A.N."/>
            <person name="Grigoriev I.V."/>
            <person name="Debuchy R."/>
            <person name="Gladieux P."/>
            <person name="Hiltunen Thoren M."/>
            <person name="Johannesson H."/>
        </authorList>
    </citation>
    <scope>NUCLEOTIDE SEQUENCE</scope>
    <source>
        <strain evidence="2">CBS 958.72</strain>
    </source>
</reference>
<reference evidence="2" key="2">
    <citation type="submission" date="2023-06" db="EMBL/GenBank/DDBJ databases">
        <authorList>
            <consortium name="Lawrence Berkeley National Laboratory"/>
            <person name="Haridas S."/>
            <person name="Hensen N."/>
            <person name="Bonometti L."/>
            <person name="Westerberg I."/>
            <person name="Brannstrom I.O."/>
            <person name="Guillou S."/>
            <person name="Cros-Aarteil S."/>
            <person name="Calhoun S."/>
            <person name="Kuo A."/>
            <person name="Mondo S."/>
            <person name="Pangilinan J."/>
            <person name="Riley R."/>
            <person name="Labutti K."/>
            <person name="Andreopoulos B."/>
            <person name="Lipzen A."/>
            <person name="Chen C."/>
            <person name="Yanf M."/>
            <person name="Daum C."/>
            <person name="Ng V."/>
            <person name="Clum A."/>
            <person name="Steindorff A."/>
            <person name="Ohm R."/>
            <person name="Martin F."/>
            <person name="Silar P."/>
            <person name="Natvig D."/>
            <person name="Lalanne C."/>
            <person name="Gautier V."/>
            <person name="Ament-Velasquez S.L."/>
            <person name="Kruys A."/>
            <person name="Hutchinson M.I."/>
            <person name="Powell A.J."/>
            <person name="Barry K."/>
            <person name="Miller A.N."/>
            <person name="Grigoriev I.V."/>
            <person name="Debuchy R."/>
            <person name="Gladieux P."/>
            <person name="Thoren M.H."/>
            <person name="Johannesson H."/>
        </authorList>
    </citation>
    <scope>NUCLEOTIDE SEQUENCE</scope>
    <source>
        <strain evidence="2">CBS 958.72</strain>
    </source>
</reference>
<proteinExistence type="predicted"/>
<feature type="compositionally biased region" description="Pro residues" evidence="1">
    <location>
        <begin position="23"/>
        <end position="34"/>
    </location>
</feature>
<feature type="compositionally biased region" description="Polar residues" evidence="1">
    <location>
        <begin position="113"/>
        <end position="132"/>
    </location>
</feature>
<evidence type="ECO:0000256" key="1">
    <source>
        <dbReference type="SAM" id="MobiDB-lite"/>
    </source>
</evidence>
<name>A0AAE0JUJ5_9PEZI</name>
<dbReference type="AlphaFoldDB" id="A0AAE0JUJ5"/>
<feature type="compositionally biased region" description="Pro residues" evidence="1">
    <location>
        <begin position="165"/>
        <end position="178"/>
    </location>
</feature>
<dbReference type="Proteomes" id="UP001287356">
    <property type="component" value="Unassembled WGS sequence"/>
</dbReference>
<feature type="compositionally biased region" description="Basic and acidic residues" evidence="1">
    <location>
        <begin position="152"/>
        <end position="164"/>
    </location>
</feature>
<feature type="region of interest" description="Disordered" evidence="1">
    <location>
        <begin position="1"/>
        <end position="192"/>
    </location>
</feature>
<evidence type="ECO:0000313" key="2">
    <source>
        <dbReference type="EMBL" id="KAK3361800.1"/>
    </source>
</evidence>
<organism evidence="2 3">
    <name type="scientific">Lasiosphaeria ovina</name>
    <dbReference type="NCBI Taxonomy" id="92902"/>
    <lineage>
        <taxon>Eukaryota</taxon>
        <taxon>Fungi</taxon>
        <taxon>Dikarya</taxon>
        <taxon>Ascomycota</taxon>
        <taxon>Pezizomycotina</taxon>
        <taxon>Sordariomycetes</taxon>
        <taxon>Sordariomycetidae</taxon>
        <taxon>Sordariales</taxon>
        <taxon>Lasiosphaeriaceae</taxon>
        <taxon>Lasiosphaeria</taxon>
    </lineage>
</organism>
<accession>A0AAE0JUJ5</accession>
<feature type="compositionally biased region" description="Polar residues" evidence="1">
    <location>
        <begin position="55"/>
        <end position="73"/>
    </location>
</feature>
<protein>
    <submittedName>
        <fullName evidence="2">Uncharacterized protein</fullName>
    </submittedName>
</protein>
<sequence>MSSSRDYDRGRNRRGFAGAGDSSPPPAVPDPPPSRTVSGSSLGGGSYFPYRTALDSRSPTPSQSTIEESSSRIPQCEHERTLPSPPPRDIQRSGGIASASNSYGPLQPRGSPWISSSGSRVTQRGSYTQTPPLSWPREARSNGPSLIAGPSGEDRPLWEPETPRPPDLPFPYHLPPAPAGMFGPSSRTPPERCSCCSPSYESVTCQKMMSQLQAASEYQQRQNAPLDQQTQLVQRAVPQNLGDWGYGSQRPNPPRLSGEDPSSAGRKLARVTETTTTQYYYYER</sequence>
<dbReference type="EMBL" id="JAULSN010000010">
    <property type="protein sequence ID" value="KAK3361800.1"/>
    <property type="molecule type" value="Genomic_DNA"/>
</dbReference>
<keyword evidence="3" id="KW-1185">Reference proteome</keyword>
<feature type="compositionally biased region" description="Basic and acidic residues" evidence="1">
    <location>
        <begin position="1"/>
        <end position="10"/>
    </location>
</feature>
<gene>
    <name evidence="2" type="ORF">B0T24DRAFT_96067</name>
</gene>
<feature type="region of interest" description="Disordered" evidence="1">
    <location>
        <begin position="240"/>
        <end position="270"/>
    </location>
</feature>